<dbReference type="GO" id="GO:0046872">
    <property type="term" value="F:metal ion binding"/>
    <property type="evidence" value="ECO:0007669"/>
    <property type="project" value="UniProtKB-KW"/>
</dbReference>
<dbReference type="EMBL" id="FNJI01000026">
    <property type="protein sequence ID" value="SDP57069.1"/>
    <property type="molecule type" value="Genomic_DNA"/>
</dbReference>
<dbReference type="NCBIfam" id="TIGR01891">
    <property type="entry name" value="amidohydrolases"/>
    <property type="match status" value="1"/>
</dbReference>
<dbReference type="Proteomes" id="UP000199073">
    <property type="component" value="Unassembled WGS sequence"/>
</dbReference>
<organism evidence="4 5">
    <name type="scientific">Desulforhopalus singaporensis</name>
    <dbReference type="NCBI Taxonomy" id="91360"/>
    <lineage>
        <taxon>Bacteria</taxon>
        <taxon>Pseudomonadati</taxon>
        <taxon>Thermodesulfobacteriota</taxon>
        <taxon>Desulfobulbia</taxon>
        <taxon>Desulfobulbales</taxon>
        <taxon>Desulfocapsaceae</taxon>
        <taxon>Desulforhopalus</taxon>
    </lineage>
</organism>
<dbReference type="InterPro" id="IPR011650">
    <property type="entry name" value="Peptidase_M20_dimer"/>
</dbReference>
<feature type="binding site" evidence="2">
    <location>
        <position position="162"/>
    </location>
    <ligand>
        <name>Mn(2+)</name>
        <dbReference type="ChEBI" id="CHEBI:29035"/>
        <label>2</label>
    </ligand>
</feature>
<gene>
    <name evidence="4" type="ORF">SAMN05660330_03225</name>
</gene>
<dbReference type="SUPFAM" id="SSF55031">
    <property type="entry name" value="Bacterial exopeptidase dimerisation domain"/>
    <property type="match status" value="1"/>
</dbReference>
<keyword evidence="5" id="KW-1185">Reference proteome</keyword>
<protein>
    <submittedName>
        <fullName evidence="4">Hippurate hydrolase</fullName>
    </submittedName>
</protein>
<sequence>MKKSDNRNWQELVENAVRIRKELHQIPEPAWEEFGTASFIQTQLDAMGVSWKRCTETGIVASIAPQKKGEHLGFRADMDGLRLHEQNDAWYRSTHPQVMHGCGHDGHMAVLLAVVNWLNRHQDRLEGPVTFIFQPAEEGGHGAREMIKHGALEGVDRIFGWHNWPAIPLGSGVCPEGPLMAANGSFVIRVKGSGGHASQPELCRDPVLAGAAITLALQQIVSRNLSPQTPGVVSVTSFDGRSGATIIPEAVTLQGSVRLGAEGEMGKIGKAIESIATSIAAGYNTSAEVKFTPRYPAVINSRDEARRFAGCLAEGFGEHYFRSEIELPIMASEDFSYYLAEIPGAFALIGAGDGGRYSVPCHNSCYDFNDRLIEPMVRTLCLLAGVSF</sequence>
<keyword evidence="2" id="KW-0464">Manganese</keyword>
<reference evidence="4 5" key="1">
    <citation type="submission" date="2016-10" db="EMBL/GenBank/DDBJ databases">
        <authorList>
            <person name="de Groot N.N."/>
        </authorList>
    </citation>
    <scope>NUCLEOTIDE SEQUENCE [LARGE SCALE GENOMIC DNA]</scope>
    <source>
        <strain evidence="4 5">DSM 12130</strain>
    </source>
</reference>
<feature type="binding site" evidence="2">
    <location>
        <position position="104"/>
    </location>
    <ligand>
        <name>Mn(2+)</name>
        <dbReference type="ChEBI" id="CHEBI:29035"/>
        <label>2</label>
    </ligand>
</feature>
<feature type="binding site" evidence="2">
    <location>
        <position position="102"/>
    </location>
    <ligand>
        <name>Mn(2+)</name>
        <dbReference type="ChEBI" id="CHEBI:29035"/>
        <label>2</label>
    </ligand>
</feature>
<dbReference type="InterPro" id="IPR017439">
    <property type="entry name" value="Amidohydrolase"/>
</dbReference>
<accession>A0A1H0TSZ1</accession>
<feature type="domain" description="Peptidase M20 dimerisation" evidence="3">
    <location>
        <begin position="185"/>
        <end position="282"/>
    </location>
</feature>
<feature type="binding site" evidence="2">
    <location>
        <position position="138"/>
    </location>
    <ligand>
        <name>Mn(2+)</name>
        <dbReference type="ChEBI" id="CHEBI:29035"/>
        <label>2</label>
    </ligand>
</feature>
<evidence type="ECO:0000256" key="2">
    <source>
        <dbReference type="PIRSR" id="PIRSR005962-1"/>
    </source>
</evidence>
<comment type="cofactor">
    <cofactor evidence="2">
        <name>Mn(2+)</name>
        <dbReference type="ChEBI" id="CHEBI:29035"/>
    </cofactor>
    <text evidence="2">The Mn(2+) ion enhances activity.</text>
</comment>
<dbReference type="GO" id="GO:0019877">
    <property type="term" value="P:diaminopimelate biosynthetic process"/>
    <property type="evidence" value="ECO:0007669"/>
    <property type="project" value="UniProtKB-ARBA"/>
</dbReference>
<keyword evidence="2" id="KW-0479">Metal-binding</keyword>
<dbReference type="Pfam" id="PF01546">
    <property type="entry name" value="Peptidase_M20"/>
    <property type="match status" value="1"/>
</dbReference>
<dbReference type="PANTHER" id="PTHR11014">
    <property type="entry name" value="PEPTIDASE M20 FAMILY MEMBER"/>
    <property type="match status" value="1"/>
</dbReference>
<evidence type="ECO:0000313" key="5">
    <source>
        <dbReference type="Proteomes" id="UP000199073"/>
    </source>
</evidence>
<dbReference type="AlphaFoldDB" id="A0A1H0TSZ1"/>
<dbReference type="Gene3D" id="3.40.630.10">
    <property type="entry name" value="Zn peptidases"/>
    <property type="match status" value="1"/>
</dbReference>
<dbReference type="InterPro" id="IPR036264">
    <property type="entry name" value="Bact_exopeptidase_dim_dom"/>
</dbReference>
<dbReference type="NCBIfam" id="NF038260">
    <property type="entry name" value="ectoine_DoeB_2"/>
    <property type="match status" value="1"/>
</dbReference>
<dbReference type="OrthoDB" id="9777385at2"/>
<dbReference type="Pfam" id="PF07687">
    <property type="entry name" value="M20_dimer"/>
    <property type="match status" value="1"/>
</dbReference>
<evidence type="ECO:0000259" key="3">
    <source>
        <dbReference type="Pfam" id="PF07687"/>
    </source>
</evidence>
<dbReference type="SUPFAM" id="SSF53187">
    <property type="entry name" value="Zn-dependent exopeptidases"/>
    <property type="match status" value="1"/>
</dbReference>
<proteinExistence type="predicted"/>
<dbReference type="InterPro" id="IPR002933">
    <property type="entry name" value="Peptidase_M20"/>
</dbReference>
<dbReference type="PANTHER" id="PTHR11014:SF63">
    <property type="entry name" value="METALLOPEPTIDASE, PUTATIVE (AFU_ORTHOLOGUE AFUA_6G09600)-RELATED"/>
    <property type="match status" value="1"/>
</dbReference>
<dbReference type="PIRSF" id="PIRSF005962">
    <property type="entry name" value="Pept_M20D_amidohydro"/>
    <property type="match status" value="1"/>
</dbReference>
<name>A0A1H0TSZ1_9BACT</name>
<evidence type="ECO:0000313" key="4">
    <source>
        <dbReference type="EMBL" id="SDP57069.1"/>
    </source>
</evidence>
<dbReference type="STRING" id="91360.SAMN05660330_03225"/>
<feature type="binding site" evidence="2">
    <location>
        <position position="362"/>
    </location>
    <ligand>
        <name>Mn(2+)</name>
        <dbReference type="ChEBI" id="CHEBI:29035"/>
        <label>2</label>
    </ligand>
</feature>
<keyword evidence="1 4" id="KW-0378">Hydrolase</keyword>
<dbReference type="Gene3D" id="3.30.70.360">
    <property type="match status" value="1"/>
</dbReference>
<evidence type="ECO:0000256" key="1">
    <source>
        <dbReference type="ARBA" id="ARBA00022801"/>
    </source>
</evidence>
<dbReference type="GO" id="GO:0050118">
    <property type="term" value="F:N-acetyldiaminopimelate deacetylase activity"/>
    <property type="evidence" value="ECO:0007669"/>
    <property type="project" value="UniProtKB-ARBA"/>
</dbReference>
<dbReference type="CDD" id="cd03886">
    <property type="entry name" value="M20_Acy1"/>
    <property type="match status" value="1"/>
</dbReference>
<dbReference type="FunFam" id="3.30.70.360:FF:000001">
    <property type="entry name" value="N-acetyldiaminopimelate deacetylase"/>
    <property type="match status" value="1"/>
</dbReference>